<feature type="compositionally biased region" description="Basic and acidic residues" evidence="6">
    <location>
        <begin position="144"/>
        <end position="159"/>
    </location>
</feature>
<dbReference type="PRINTS" id="PR00299">
    <property type="entry name" value="ACRYSTALLIN"/>
</dbReference>
<dbReference type="PROSITE" id="PS01031">
    <property type="entry name" value="SHSP"/>
    <property type="match status" value="1"/>
</dbReference>
<dbReference type="CDD" id="cd06526">
    <property type="entry name" value="metazoan_ACD"/>
    <property type="match status" value="1"/>
</dbReference>
<dbReference type="InterPro" id="IPR008978">
    <property type="entry name" value="HSP20-like_chaperone"/>
</dbReference>
<dbReference type="Gene3D" id="2.60.40.790">
    <property type="match status" value="1"/>
</dbReference>
<dbReference type="PANTHER" id="PTHR45640:SF13">
    <property type="entry name" value="HEAT SHOCK PROTEIN 22-RELATED"/>
    <property type="match status" value="1"/>
</dbReference>
<feature type="binding site" evidence="3">
    <location>
        <position position="100"/>
    </location>
    <ligand>
        <name>Zn(2+)</name>
        <dbReference type="ChEBI" id="CHEBI:29105"/>
        <label>1</label>
    </ligand>
</feature>
<evidence type="ECO:0000256" key="4">
    <source>
        <dbReference type="PROSITE-ProRule" id="PRU00285"/>
    </source>
</evidence>
<dbReference type="InterPro" id="IPR001436">
    <property type="entry name" value="Alpha-crystallin/sHSP_animal"/>
</dbReference>
<evidence type="ECO:0000256" key="2">
    <source>
        <dbReference type="PIRNR" id="PIRNR036514"/>
    </source>
</evidence>
<dbReference type="PANTHER" id="PTHR45640">
    <property type="entry name" value="HEAT SHOCK PROTEIN HSP-12.2-RELATED"/>
    <property type="match status" value="1"/>
</dbReference>
<dbReference type="GO" id="GO:0005634">
    <property type="term" value="C:nucleus"/>
    <property type="evidence" value="ECO:0007669"/>
    <property type="project" value="TreeGrafter"/>
</dbReference>
<dbReference type="Pfam" id="PF00011">
    <property type="entry name" value="HSP20"/>
    <property type="match status" value="1"/>
</dbReference>
<feature type="binding site" evidence="3">
    <location>
        <position position="98"/>
    </location>
    <ligand>
        <name>Zn(2+)</name>
        <dbReference type="ChEBI" id="CHEBI:29105"/>
        <label>1</label>
    </ligand>
</feature>
<dbReference type="EMBL" id="HG806172">
    <property type="protein sequence ID" value="CDW57508.1"/>
    <property type="molecule type" value="Genomic_DNA"/>
</dbReference>
<dbReference type="PIRSF" id="PIRSF036514">
    <property type="entry name" value="Sm_HSP_B1"/>
    <property type="match status" value="1"/>
</dbReference>
<gene>
    <name evidence="8" type="ORF">TTRE_0000580001</name>
</gene>
<dbReference type="Proteomes" id="UP000030665">
    <property type="component" value="Unassembled WGS sequence"/>
</dbReference>
<dbReference type="AlphaFoldDB" id="A0A077ZD68"/>
<dbReference type="STRING" id="36087.A0A077ZD68"/>
<keyword evidence="3" id="KW-0862">Zinc</keyword>
<dbReference type="GO" id="GO:0042026">
    <property type="term" value="P:protein refolding"/>
    <property type="evidence" value="ECO:0007669"/>
    <property type="project" value="TreeGrafter"/>
</dbReference>
<evidence type="ECO:0000256" key="5">
    <source>
        <dbReference type="RuleBase" id="RU003616"/>
    </source>
</evidence>
<evidence type="ECO:0000313" key="9">
    <source>
        <dbReference type="Proteomes" id="UP000030665"/>
    </source>
</evidence>
<dbReference type="GO" id="GO:0009408">
    <property type="term" value="P:response to heat"/>
    <property type="evidence" value="ECO:0007669"/>
    <property type="project" value="TreeGrafter"/>
</dbReference>
<evidence type="ECO:0000256" key="6">
    <source>
        <dbReference type="SAM" id="MobiDB-lite"/>
    </source>
</evidence>
<dbReference type="GO" id="GO:0046872">
    <property type="term" value="F:metal ion binding"/>
    <property type="evidence" value="ECO:0007669"/>
    <property type="project" value="UniProtKB-KW"/>
</dbReference>
<dbReference type="OrthoDB" id="1431247at2759"/>
<dbReference type="GO" id="GO:0051082">
    <property type="term" value="F:unfolded protein binding"/>
    <property type="evidence" value="ECO:0007669"/>
    <property type="project" value="TreeGrafter"/>
</dbReference>
<evidence type="ECO:0000256" key="3">
    <source>
        <dbReference type="PIRSR" id="PIRSR036514-1"/>
    </source>
</evidence>
<protein>
    <submittedName>
        <fullName evidence="8">Small heat shock protein</fullName>
    </submittedName>
</protein>
<dbReference type="GO" id="GO:0005737">
    <property type="term" value="C:cytoplasm"/>
    <property type="evidence" value="ECO:0007669"/>
    <property type="project" value="TreeGrafter"/>
</dbReference>
<sequence length="159" mass="18778">MALMPWLDIPGYDEQMLMPMMSYSPWWNMDRMMRAVENSMGYMPRRSQAPWLNAMDNGLSELINDKDKFLIKLDVKQFKPEEMSVKTTDNRIIIHGKHEEKKDGDGYVKREFTRSYWLPKGVQPENIKSEMSSDGQLTILAPKKYSENQKERKIPIEQK</sequence>
<dbReference type="InterPro" id="IPR055269">
    <property type="entry name" value="Alpha-crystallin/HSP_16"/>
</dbReference>
<dbReference type="InterPro" id="IPR002068">
    <property type="entry name" value="A-crystallin/Hsp20_dom"/>
</dbReference>
<name>A0A077ZD68_TRITR</name>
<dbReference type="SUPFAM" id="SSF49764">
    <property type="entry name" value="HSP20-like chaperones"/>
    <property type="match status" value="1"/>
</dbReference>
<reference evidence="8" key="1">
    <citation type="submission" date="2014-01" db="EMBL/GenBank/DDBJ databases">
        <authorList>
            <person name="Aslett M."/>
        </authorList>
    </citation>
    <scope>NUCLEOTIDE SEQUENCE</scope>
</reference>
<feature type="domain" description="SHSP" evidence="7">
    <location>
        <begin position="50"/>
        <end position="159"/>
    </location>
</feature>
<keyword evidence="9" id="KW-1185">Reference proteome</keyword>
<evidence type="ECO:0000259" key="7">
    <source>
        <dbReference type="PROSITE" id="PS01031"/>
    </source>
</evidence>
<evidence type="ECO:0000313" key="8">
    <source>
        <dbReference type="EMBL" id="CDW57508.1"/>
    </source>
</evidence>
<evidence type="ECO:0000256" key="1">
    <source>
        <dbReference type="ARBA" id="ARBA00023016"/>
    </source>
</evidence>
<feature type="region of interest" description="Disordered" evidence="6">
    <location>
        <begin position="126"/>
        <end position="159"/>
    </location>
</feature>
<accession>A0A077ZD68</accession>
<reference evidence="8" key="2">
    <citation type="submission" date="2014-03" db="EMBL/GenBank/DDBJ databases">
        <title>The whipworm genome and dual-species transcriptomics of an intimate host-pathogen interaction.</title>
        <authorList>
            <person name="Foth B.J."/>
            <person name="Tsai I.J."/>
            <person name="Reid A.J."/>
            <person name="Bancroft A.J."/>
            <person name="Nichol S."/>
            <person name="Tracey A."/>
            <person name="Holroyd N."/>
            <person name="Cotton J.A."/>
            <person name="Stanley E.J."/>
            <person name="Zarowiecki M."/>
            <person name="Liu J.Z."/>
            <person name="Huckvale T."/>
            <person name="Cooper P.J."/>
            <person name="Grencis R.K."/>
            <person name="Berriman M."/>
        </authorList>
    </citation>
    <scope>NUCLEOTIDE SEQUENCE [LARGE SCALE GENOMIC DNA]</scope>
</reference>
<keyword evidence="1 8" id="KW-0346">Stress response</keyword>
<organism evidence="8 9">
    <name type="scientific">Trichuris trichiura</name>
    <name type="common">Whipworm</name>
    <name type="synonym">Trichocephalus trichiurus</name>
    <dbReference type="NCBI Taxonomy" id="36087"/>
    <lineage>
        <taxon>Eukaryota</taxon>
        <taxon>Metazoa</taxon>
        <taxon>Ecdysozoa</taxon>
        <taxon>Nematoda</taxon>
        <taxon>Enoplea</taxon>
        <taxon>Dorylaimia</taxon>
        <taxon>Trichinellida</taxon>
        <taxon>Trichuridae</taxon>
        <taxon>Trichuris</taxon>
    </lineage>
</organism>
<keyword evidence="3" id="KW-0479">Metal-binding</keyword>
<comment type="similarity">
    <text evidence="2 4 5">Belongs to the small heat shock protein (HSP20) family.</text>
</comment>
<proteinExistence type="inferred from homology"/>